<evidence type="ECO:0000256" key="1">
    <source>
        <dbReference type="ARBA" id="ARBA00022490"/>
    </source>
</evidence>
<dbReference type="NCBIfam" id="TIGR02273">
    <property type="entry name" value="16S_RimM"/>
    <property type="match status" value="1"/>
</dbReference>
<dbReference type="InterPro" id="IPR009000">
    <property type="entry name" value="Transl_B-barrel_sf"/>
</dbReference>
<evidence type="ECO:0000259" key="6">
    <source>
        <dbReference type="Pfam" id="PF01782"/>
    </source>
</evidence>
<feature type="non-terminal residue" evidence="7">
    <location>
        <position position="205"/>
    </location>
</feature>
<reference evidence="7 8" key="1">
    <citation type="submission" date="2022-10" db="EMBL/GenBank/DDBJ databases">
        <title>Identification of biosynthetic pathway for the production of the potent trypsin inhibitor radiosumin.</title>
        <authorList>
            <person name="Fewer D.P."/>
            <person name="Delbaje E."/>
            <person name="Ouyang X."/>
            <person name="Agostino P.D."/>
            <person name="Wahlsten M."/>
            <person name="Jokela J."/>
            <person name="Permi P."/>
            <person name="Haapaniemi E."/>
            <person name="Koistinen H."/>
        </authorList>
    </citation>
    <scope>NUCLEOTIDE SEQUENCE [LARGE SCALE GENOMIC DNA]</scope>
    <source>
        <strain evidence="7 8">NIES-515</strain>
    </source>
</reference>
<keyword evidence="8" id="KW-1185">Reference proteome</keyword>
<dbReference type="EMBL" id="JAOWRF010000120">
    <property type="protein sequence ID" value="MCV3213494.1"/>
    <property type="molecule type" value="Genomic_DNA"/>
</dbReference>
<evidence type="ECO:0000256" key="3">
    <source>
        <dbReference type="ARBA" id="ARBA00022552"/>
    </source>
</evidence>
<organism evidence="7 8">
    <name type="scientific">Plectonema radiosum NIES-515</name>
    <dbReference type="NCBI Taxonomy" id="2986073"/>
    <lineage>
        <taxon>Bacteria</taxon>
        <taxon>Bacillati</taxon>
        <taxon>Cyanobacteriota</taxon>
        <taxon>Cyanophyceae</taxon>
        <taxon>Oscillatoriophycideae</taxon>
        <taxon>Oscillatoriales</taxon>
        <taxon>Microcoleaceae</taxon>
        <taxon>Plectonema</taxon>
    </lineage>
</organism>
<dbReference type="Proteomes" id="UP001526143">
    <property type="component" value="Unassembled WGS sequence"/>
</dbReference>
<evidence type="ECO:0000256" key="5">
    <source>
        <dbReference type="SAM" id="MobiDB-lite"/>
    </source>
</evidence>
<proteinExistence type="inferred from homology"/>
<dbReference type="InterPro" id="IPR036976">
    <property type="entry name" value="RimM_N_sf"/>
</dbReference>
<dbReference type="InterPro" id="IPR011961">
    <property type="entry name" value="RimM"/>
</dbReference>
<comment type="caution">
    <text evidence="7">The sequence shown here is derived from an EMBL/GenBank/DDBJ whole genome shotgun (WGS) entry which is preliminary data.</text>
</comment>
<evidence type="ECO:0000256" key="4">
    <source>
        <dbReference type="ARBA" id="ARBA00023186"/>
    </source>
</evidence>
<name>A0ABT3AWI5_9CYAN</name>
<evidence type="ECO:0000256" key="2">
    <source>
        <dbReference type="ARBA" id="ARBA00022517"/>
    </source>
</evidence>
<dbReference type="Gene3D" id="2.40.30.60">
    <property type="entry name" value="RimM"/>
    <property type="match status" value="1"/>
</dbReference>
<dbReference type="PANTHER" id="PTHR33692">
    <property type="entry name" value="RIBOSOME MATURATION FACTOR RIMM"/>
    <property type="match status" value="1"/>
</dbReference>
<keyword evidence="1" id="KW-0963">Cytoplasm</keyword>
<feature type="region of interest" description="Disordered" evidence="5">
    <location>
        <begin position="1"/>
        <end position="63"/>
    </location>
</feature>
<evidence type="ECO:0000313" key="7">
    <source>
        <dbReference type="EMBL" id="MCV3213494.1"/>
    </source>
</evidence>
<accession>A0ABT3AWI5</accession>
<dbReference type="PANTHER" id="PTHR33692:SF1">
    <property type="entry name" value="RIBOSOME MATURATION FACTOR RIMM"/>
    <property type="match status" value="1"/>
</dbReference>
<feature type="compositionally biased region" description="Basic and acidic residues" evidence="5">
    <location>
        <begin position="1"/>
        <end position="20"/>
    </location>
</feature>
<evidence type="ECO:0000313" key="8">
    <source>
        <dbReference type="Proteomes" id="UP001526143"/>
    </source>
</evidence>
<dbReference type="HAMAP" id="MF_00014">
    <property type="entry name" value="Ribosome_mat_RimM"/>
    <property type="match status" value="1"/>
</dbReference>
<feature type="compositionally biased region" description="Basic residues" evidence="5">
    <location>
        <begin position="26"/>
        <end position="38"/>
    </location>
</feature>
<dbReference type="Gene3D" id="2.30.30.240">
    <property type="entry name" value="PRC-barrel domain"/>
    <property type="match status" value="1"/>
</dbReference>
<keyword evidence="2" id="KW-0690">Ribosome biogenesis</keyword>
<protein>
    <submittedName>
        <fullName evidence="7">Ribosome maturation factor RimM</fullName>
    </submittedName>
</protein>
<dbReference type="InterPro" id="IPR002676">
    <property type="entry name" value="RimM_N"/>
</dbReference>
<dbReference type="SUPFAM" id="SSF50447">
    <property type="entry name" value="Translation proteins"/>
    <property type="match status" value="1"/>
</dbReference>
<dbReference type="Pfam" id="PF01782">
    <property type="entry name" value="RimM"/>
    <property type="match status" value="1"/>
</dbReference>
<feature type="domain" description="RimM N-terminal" evidence="6">
    <location>
        <begin position="65"/>
        <end position="150"/>
    </location>
</feature>
<feature type="compositionally biased region" description="Pro residues" evidence="5">
    <location>
        <begin position="46"/>
        <end position="59"/>
    </location>
</feature>
<keyword evidence="4" id="KW-0143">Chaperone</keyword>
<gene>
    <name evidence="7" type="primary">rimM</name>
    <name evidence="7" type="ORF">OGM63_08135</name>
</gene>
<keyword evidence="3" id="KW-0698">rRNA processing</keyword>
<dbReference type="RefSeq" id="WP_263745010.1">
    <property type="nucleotide sequence ID" value="NZ_JAOWRF010000120.1"/>
</dbReference>
<sequence length="205" mass="22813">MNRDRSQGHREKEGKMETRGAGKQGQQRKKQKQQKKGKQQINSSPSPAPPLSPSSPPIPDGWLEIGKIVAPQGLSGEVRVYPESDFPERFEVPGKRWLLRPGFPEPQPIELLTGRYIQGKNLYVLKLAGVDDCDFAEELRGCKLLVPQSDRPKLGEDEYHVIDLIGLPVFMQESGELVGTVVDIIAAGNDLLDVELHQQEEGERG</sequence>